<dbReference type="GO" id="GO:0003677">
    <property type="term" value="F:DNA binding"/>
    <property type="evidence" value="ECO:0007669"/>
    <property type="project" value="InterPro"/>
</dbReference>
<evidence type="ECO:0000313" key="1">
    <source>
        <dbReference type="Ensembl" id="ENSPNYP00000028036.1"/>
    </source>
</evidence>
<protein>
    <submittedName>
        <fullName evidence="1">Uncharacterized protein</fullName>
    </submittedName>
</protein>
<dbReference type="AlphaFoldDB" id="A0A3B4H3J3"/>
<dbReference type="InterPro" id="IPR027816">
    <property type="entry name" value="MAJIN"/>
</dbReference>
<dbReference type="GO" id="GO:0007129">
    <property type="term" value="P:homologous chromosome pairing at meiosis"/>
    <property type="evidence" value="ECO:0007669"/>
    <property type="project" value="TreeGrafter"/>
</dbReference>
<organism evidence="1">
    <name type="scientific">Pundamilia nyererei</name>
    <dbReference type="NCBI Taxonomy" id="303518"/>
    <lineage>
        <taxon>Eukaryota</taxon>
        <taxon>Metazoa</taxon>
        <taxon>Chordata</taxon>
        <taxon>Craniata</taxon>
        <taxon>Vertebrata</taxon>
        <taxon>Euteleostomi</taxon>
        <taxon>Actinopterygii</taxon>
        <taxon>Neopterygii</taxon>
        <taxon>Teleostei</taxon>
        <taxon>Neoteleostei</taxon>
        <taxon>Acanthomorphata</taxon>
        <taxon>Ovalentaria</taxon>
        <taxon>Cichlomorphae</taxon>
        <taxon>Cichliformes</taxon>
        <taxon>Cichlidae</taxon>
        <taxon>African cichlids</taxon>
        <taxon>Pseudocrenilabrinae</taxon>
        <taxon>Haplochromini</taxon>
        <taxon>Pundamilia</taxon>
    </lineage>
</organism>
<accession>A0A3B4H3J3</accession>
<dbReference type="GO" id="GO:0005637">
    <property type="term" value="C:nuclear inner membrane"/>
    <property type="evidence" value="ECO:0007669"/>
    <property type="project" value="TreeGrafter"/>
</dbReference>
<dbReference type="PANTHER" id="PTHR35824">
    <property type="entry name" value="MEMBRANE-ANCHORED JUNCTION PROTEIN MAJIN"/>
    <property type="match status" value="1"/>
</dbReference>
<reference evidence="1" key="1">
    <citation type="submission" date="2023-09" db="UniProtKB">
        <authorList>
            <consortium name="Ensembl"/>
        </authorList>
    </citation>
    <scope>IDENTIFICATION</scope>
</reference>
<proteinExistence type="predicted"/>
<dbReference type="GeneTree" id="ENSGT00940000168662"/>
<sequence>MPLQAFSFPLPETRFFKAGSFIYKFTIRGGSSYRQGSVIHSEIIRTVLGNLDDLQPFSSTHYIIFPCILHLCIISAFKRLSSLNLTHYFSTYATKLI</sequence>
<dbReference type="Pfam" id="PF15077">
    <property type="entry name" value="MAJIN"/>
    <property type="match status" value="1"/>
</dbReference>
<name>A0A3B4H3J3_9CICH</name>
<dbReference type="STRING" id="303518.ENSPNYP00000028036"/>
<dbReference type="PANTHER" id="PTHR35824:SF1">
    <property type="entry name" value="MEMBRANE-ANCHORED JUNCTION PROTEIN"/>
    <property type="match status" value="1"/>
</dbReference>
<dbReference type="GO" id="GO:0070197">
    <property type="term" value="P:meiotic attachment of telomere to nuclear envelope"/>
    <property type="evidence" value="ECO:0007669"/>
    <property type="project" value="TreeGrafter"/>
</dbReference>
<dbReference type="Ensembl" id="ENSPNYT00000028722.1">
    <property type="protein sequence ID" value="ENSPNYP00000028036.1"/>
    <property type="gene ID" value="ENSPNYG00000021103.1"/>
</dbReference>